<dbReference type="InterPro" id="IPR009057">
    <property type="entry name" value="Homeodomain-like_sf"/>
</dbReference>
<dbReference type="PANTHER" id="PTHR30055">
    <property type="entry name" value="HTH-TYPE TRANSCRIPTIONAL REGULATOR RUTR"/>
    <property type="match status" value="1"/>
</dbReference>
<evidence type="ECO:0000313" key="4">
    <source>
        <dbReference type="EMBL" id="SDO74131.1"/>
    </source>
</evidence>
<dbReference type="InterPro" id="IPR001647">
    <property type="entry name" value="HTH_TetR"/>
</dbReference>
<keyword evidence="5" id="KW-1185">Reference proteome</keyword>
<dbReference type="Pfam" id="PF00440">
    <property type="entry name" value="TetR_N"/>
    <property type="match status" value="1"/>
</dbReference>
<protein>
    <submittedName>
        <fullName evidence="4">Transcriptional regulator, TetR family</fullName>
    </submittedName>
</protein>
<dbReference type="InterPro" id="IPR050109">
    <property type="entry name" value="HTH-type_TetR-like_transc_reg"/>
</dbReference>
<feature type="DNA-binding region" description="H-T-H motif" evidence="2">
    <location>
        <begin position="57"/>
        <end position="76"/>
    </location>
</feature>
<keyword evidence="1 2" id="KW-0238">DNA-binding</keyword>
<evidence type="ECO:0000256" key="1">
    <source>
        <dbReference type="ARBA" id="ARBA00023125"/>
    </source>
</evidence>
<proteinExistence type="predicted"/>
<evidence type="ECO:0000259" key="3">
    <source>
        <dbReference type="PROSITE" id="PS50977"/>
    </source>
</evidence>
<organism evidence="4 5">
    <name type="scientific">Pseudomonas jinjuensis</name>
    <dbReference type="NCBI Taxonomy" id="198616"/>
    <lineage>
        <taxon>Bacteria</taxon>
        <taxon>Pseudomonadati</taxon>
        <taxon>Pseudomonadota</taxon>
        <taxon>Gammaproteobacteria</taxon>
        <taxon>Pseudomonadales</taxon>
        <taxon>Pseudomonadaceae</taxon>
        <taxon>Pseudomonas</taxon>
    </lineage>
</organism>
<name>A0A1H0M1G2_9PSED</name>
<dbReference type="RefSeq" id="WP_084313777.1">
    <property type="nucleotide sequence ID" value="NZ_FNIJ01000015.1"/>
</dbReference>
<reference evidence="5" key="1">
    <citation type="submission" date="2016-10" db="EMBL/GenBank/DDBJ databases">
        <authorList>
            <person name="Varghese N."/>
            <person name="Submissions S."/>
        </authorList>
    </citation>
    <scope>NUCLEOTIDE SEQUENCE [LARGE SCALE GENOMIC DNA]</scope>
    <source>
        <strain evidence="5">JCM 21621</strain>
    </source>
</reference>
<evidence type="ECO:0000313" key="5">
    <source>
        <dbReference type="Proteomes" id="UP000242957"/>
    </source>
</evidence>
<dbReference type="PROSITE" id="PS50977">
    <property type="entry name" value="HTH_TETR_2"/>
    <property type="match status" value="1"/>
</dbReference>
<dbReference type="EMBL" id="FNIJ01000015">
    <property type="protein sequence ID" value="SDO74131.1"/>
    <property type="molecule type" value="Genomic_DNA"/>
</dbReference>
<accession>A0A1H0M1G2</accession>
<sequence length="237" mass="26513">MSRVSQRNSAAQVASAVAGSVQYQGRKAAREGSEQRRQAILDAAMRIIVRDGVRAVRHRAVAAEAGVPLSATTYYFKDIQDLITDTFAQFVERSAEKLSQFWASVEGDLQAMAANLVSHPQSRQELADRIVALTIRYVQMQLNENRAHLLAEQALLQEALLNPRLTRLAQNHRRILSRGVVHFFEVLGSERPIEDARLLTAIILQMEYQGLLDGVENLNVDAMRGALTRYLYLVMGL</sequence>
<dbReference type="Gene3D" id="1.10.357.10">
    <property type="entry name" value="Tetracycline Repressor, domain 2"/>
    <property type="match status" value="1"/>
</dbReference>
<dbReference type="GO" id="GO:0000976">
    <property type="term" value="F:transcription cis-regulatory region binding"/>
    <property type="evidence" value="ECO:0007669"/>
    <property type="project" value="TreeGrafter"/>
</dbReference>
<evidence type="ECO:0000256" key="2">
    <source>
        <dbReference type="PROSITE-ProRule" id="PRU00335"/>
    </source>
</evidence>
<gene>
    <name evidence="4" type="ORF">SAMN05216193_11553</name>
</gene>
<dbReference type="STRING" id="198616.SAMN05216193_11553"/>
<dbReference type="GO" id="GO:0003700">
    <property type="term" value="F:DNA-binding transcription factor activity"/>
    <property type="evidence" value="ECO:0007669"/>
    <property type="project" value="TreeGrafter"/>
</dbReference>
<dbReference type="AlphaFoldDB" id="A0A1H0M1G2"/>
<dbReference type="PANTHER" id="PTHR30055:SF231">
    <property type="entry name" value="TRANSCRIPTIONAL REGULATORY PROTEIN (PROBABLY DEOR-FAMILY)-RELATED"/>
    <property type="match status" value="1"/>
</dbReference>
<dbReference type="OrthoDB" id="8982136at2"/>
<dbReference type="SUPFAM" id="SSF46689">
    <property type="entry name" value="Homeodomain-like"/>
    <property type="match status" value="1"/>
</dbReference>
<feature type="domain" description="HTH tetR-type" evidence="3">
    <location>
        <begin position="34"/>
        <end position="94"/>
    </location>
</feature>
<dbReference type="Proteomes" id="UP000242957">
    <property type="component" value="Unassembled WGS sequence"/>
</dbReference>